<dbReference type="SMART" id="SM00855">
    <property type="entry name" value="PGAM"/>
    <property type="match status" value="1"/>
</dbReference>
<evidence type="ECO:0000313" key="1">
    <source>
        <dbReference type="EMBL" id="CAI2375142.1"/>
    </source>
</evidence>
<dbReference type="InterPro" id="IPR050275">
    <property type="entry name" value="PGM_Phosphatase"/>
</dbReference>
<dbReference type="Proteomes" id="UP001295684">
    <property type="component" value="Unassembled WGS sequence"/>
</dbReference>
<gene>
    <name evidence="1" type="ORF">ECRASSUSDP1_LOCUS16502</name>
</gene>
<dbReference type="EMBL" id="CAMPGE010016596">
    <property type="protein sequence ID" value="CAI2375142.1"/>
    <property type="molecule type" value="Genomic_DNA"/>
</dbReference>
<proteinExistence type="predicted"/>
<keyword evidence="2" id="KW-1185">Reference proteome</keyword>
<dbReference type="PANTHER" id="PTHR48100:SF1">
    <property type="entry name" value="HISTIDINE PHOSPHATASE FAMILY PROTEIN-RELATED"/>
    <property type="match status" value="1"/>
</dbReference>
<dbReference type="SUPFAM" id="SSF53254">
    <property type="entry name" value="Phosphoglycerate mutase-like"/>
    <property type="match status" value="1"/>
</dbReference>
<sequence>MISKKVPSILKNTVHKFCRVVRLNGKEFHVPIGFEEPEYDIENIQKSSKVILVRHANTVFNLEHDTFIAEHGYARDVLKIQYDEKHRDTPLSEFGIQQAKNASKYAKDLDVDLVLISPLKRTIQTAYYLLRNHPNKEKINYVIHPGIREHLVGVSEMTDNWEDKLVNEYQKYFPNLDSSLMKTKSGYYNELFYCRDIQPELRSQFQGKSKQEIEQLIRASSEERFPKSAEIVEGTYDRVQKVKKYIEKHIKNRLPEDQYKKVLVITHSLLLKVWLGNWSGMERPFTSLPKETRLVKNCEFVADTTYKY</sequence>
<reference evidence="1" key="1">
    <citation type="submission" date="2023-07" db="EMBL/GenBank/DDBJ databases">
        <authorList>
            <consortium name="AG Swart"/>
            <person name="Singh M."/>
            <person name="Singh A."/>
            <person name="Seah K."/>
            <person name="Emmerich C."/>
        </authorList>
    </citation>
    <scope>NUCLEOTIDE SEQUENCE</scope>
    <source>
        <strain evidence="1">DP1</strain>
    </source>
</reference>
<dbReference type="Pfam" id="PF00300">
    <property type="entry name" value="His_Phos_1"/>
    <property type="match status" value="1"/>
</dbReference>
<dbReference type="InterPro" id="IPR013078">
    <property type="entry name" value="His_Pase_superF_clade-1"/>
</dbReference>
<dbReference type="AlphaFoldDB" id="A0AAD2CZZ6"/>
<protein>
    <submittedName>
        <fullName evidence="1">Uncharacterized protein</fullName>
    </submittedName>
</protein>
<dbReference type="Gene3D" id="3.40.50.1240">
    <property type="entry name" value="Phosphoglycerate mutase-like"/>
    <property type="match status" value="1"/>
</dbReference>
<comment type="caution">
    <text evidence="1">The sequence shown here is derived from an EMBL/GenBank/DDBJ whole genome shotgun (WGS) entry which is preliminary data.</text>
</comment>
<dbReference type="CDD" id="cd07067">
    <property type="entry name" value="HP_PGM_like"/>
    <property type="match status" value="1"/>
</dbReference>
<accession>A0AAD2CZZ6</accession>
<dbReference type="InterPro" id="IPR029033">
    <property type="entry name" value="His_PPase_superfam"/>
</dbReference>
<name>A0AAD2CZZ6_EUPCR</name>
<organism evidence="1 2">
    <name type="scientific">Euplotes crassus</name>
    <dbReference type="NCBI Taxonomy" id="5936"/>
    <lineage>
        <taxon>Eukaryota</taxon>
        <taxon>Sar</taxon>
        <taxon>Alveolata</taxon>
        <taxon>Ciliophora</taxon>
        <taxon>Intramacronucleata</taxon>
        <taxon>Spirotrichea</taxon>
        <taxon>Hypotrichia</taxon>
        <taxon>Euplotida</taxon>
        <taxon>Euplotidae</taxon>
        <taxon>Moneuplotes</taxon>
    </lineage>
</organism>
<dbReference type="GO" id="GO:0016791">
    <property type="term" value="F:phosphatase activity"/>
    <property type="evidence" value="ECO:0007669"/>
    <property type="project" value="TreeGrafter"/>
</dbReference>
<dbReference type="GO" id="GO:0005737">
    <property type="term" value="C:cytoplasm"/>
    <property type="evidence" value="ECO:0007669"/>
    <property type="project" value="TreeGrafter"/>
</dbReference>
<evidence type="ECO:0000313" key="2">
    <source>
        <dbReference type="Proteomes" id="UP001295684"/>
    </source>
</evidence>
<dbReference type="PANTHER" id="PTHR48100">
    <property type="entry name" value="BROAD-SPECIFICITY PHOSPHATASE YOR283W-RELATED"/>
    <property type="match status" value="1"/>
</dbReference>